<reference evidence="2 3" key="1">
    <citation type="journal article" date="2015" name="Nature">
        <title>rRNA introns, odd ribosomes, and small enigmatic genomes across a large radiation of phyla.</title>
        <authorList>
            <person name="Brown C.T."/>
            <person name="Hug L.A."/>
            <person name="Thomas B.C."/>
            <person name="Sharon I."/>
            <person name="Castelle C.J."/>
            <person name="Singh A."/>
            <person name="Wilkins M.J."/>
            <person name="Williams K.H."/>
            <person name="Banfield J.F."/>
        </authorList>
    </citation>
    <scope>NUCLEOTIDE SEQUENCE [LARGE SCALE GENOMIC DNA]</scope>
</reference>
<evidence type="ECO:0008006" key="4">
    <source>
        <dbReference type="Google" id="ProtNLM"/>
    </source>
</evidence>
<keyword evidence="1" id="KW-1133">Transmembrane helix</keyword>
<proteinExistence type="predicted"/>
<keyword evidence="1" id="KW-0472">Membrane</keyword>
<feature type="transmembrane region" description="Helical" evidence="1">
    <location>
        <begin position="16"/>
        <end position="38"/>
    </location>
</feature>
<evidence type="ECO:0000313" key="3">
    <source>
        <dbReference type="Proteomes" id="UP000034543"/>
    </source>
</evidence>
<dbReference type="EMBL" id="LCFB01000053">
    <property type="protein sequence ID" value="KKS82827.1"/>
    <property type="molecule type" value="Genomic_DNA"/>
</dbReference>
<gene>
    <name evidence="2" type="ORF">UV59_C0053G0019</name>
</gene>
<dbReference type="AlphaFoldDB" id="A0A0G1CBA4"/>
<accession>A0A0G1CBA4</accession>
<dbReference type="Proteomes" id="UP000034543">
    <property type="component" value="Unassembled WGS sequence"/>
</dbReference>
<evidence type="ECO:0000313" key="2">
    <source>
        <dbReference type="EMBL" id="KKS82827.1"/>
    </source>
</evidence>
<evidence type="ECO:0000256" key="1">
    <source>
        <dbReference type="SAM" id="Phobius"/>
    </source>
</evidence>
<keyword evidence="1" id="KW-0812">Transmembrane</keyword>
<protein>
    <recommendedName>
        <fullName evidence="4">Type IV pilus modification protein PilV</fullName>
    </recommendedName>
</protein>
<comment type="caution">
    <text evidence="2">The sequence shown here is derived from an EMBL/GenBank/DDBJ whole genome shotgun (WGS) entry which is preliminary data.</text>
</comment>
<organism evidence="2 3">
    <name type="scientific">Candidatus Gottesmanbacteria bacterium GW2011_GWA1_43_11</name>
    <dbReference type="NCBI Taxonomy" id="1618436"/>
    <lineage>
        <taxon>Bacteria</taxon>
        <taxon>Candidatus Gottesmaniibacteriota</taxon>
    </lineage>
</organism>
<name>A0A0G1CBA4_9BACT</name>
<dbReference type="STRING" id="1618436.UV59_C0053G0019"/>
<sequence>MQQINHTRGGTTLLEVIFTIAVIGMVLGALITAVNYGLSNAQYARNKALATKYGQEAVEWLREQRNLNWYELYDNKSCPSSVGCVSYCLPDLSTLVDFSYWPSPVACSAGAVITDQFLLFHREMILVRDGTDKITVQVRVFWQQGNRDSEIKLNTYLTRWQ</sequence>